<protein>
    <recommendedName>
        <fullName evidence="4 7">Flagellar hook-associated protein 1</fullName>
        <shortName evidence="7">HAP1</shortName>
    </recommendedName>
</protein>
<reference evidence="11 12" key="1">
    <citation type="submission" date="2019-01" db="EMBL/GenBank/DDBJ databases">
        <title>Geovibrio thiophilus DSM 11263, complete genome.</title>
        <authorList>
            <person name="Spring S."/>
            <person name="Bunk B."/>
            <person name="Sproer C."/>
        </authorList>
    </citation>
    <scope>NUCLEOTIDE SEQUENCE [LARGE SCALE GENOMIC DNA]</scope>
    <source>
        <strain evidence="11 12">DSM 11263</strain>
    </source>
</reference>
<evidence type="ECO:0000259" key="9">
    <source>
        <dbReference type="Pfam" id="PF06429"/>
    </source>
</evidence>
<dbReference type="PANTHER" id="PTHR30033">
    <property type="entry name" value="FLAGELLAR HOOK-ASSOCIATED PROTEIN 1"/>
    <property type="match status" value="1"/>
</dbReference>
<sequence length="585" mass="63449">MSNIFGIFNSGVSGLMASQAGIDVTGHNIANVNTAGYSRQTVSLTTQTPNISGSQVYGRGVQITSITRVYDEILAESIRNEESQLSFYSSVQTTLSKVTIYFNELEEGSGLGESLRDYFNAWSDFSNNPTDQSEEAMAKRVTLVETTNTLTQKIQSSYNQLESFRDESDYNISAYVSEINQLSEALAKINGEIAKIESVGSTANDYRDQRDQILARLSEIANVTVNEKDNGQVTVYLGGSALVDDKVSYKLFAESDNENDGHYKITWGTSIDSKGQTELTQYITGGAMGAELITRDEILTDYMGQLDELAVTLINETNRIHSLGQGVNRFTQITSTNGVANPSFVFSQEAGSFPAAEITKGTVRVTVYDSDGAVAGTYDIDIDPDKDNLNSVIQKISGADGDMTGGKLQASIALDNSIKISTEAGYTFAFTEDTSNFLVAAGLNSYFSGTGAGDIQLSSQIQENNLYIAAGTSGAEGDNTVAKALADLKYEDVFEDKGITIDGFYSYFVATIASEKSQVDTFVTTITYSLSELQLKMEEIQGVSMDEELTNLMKFQRSYEASARFITTVDSMIDKLINGTGLVGR</sequence>
<proteinExistence type="inferred from homology"/>
<keyword evidence="11" id="KW-0969">Cilium</keyword>
<dbReference type="InterPro" id="IPR053927">
    <property type="entry name" value="FlgK_helical"/>
</dbReference>
<evidence type="ECO:0000259" key="8">
    <source>
        <dbReference type="Pfam" id="PF00460"/>
    </source>
</evidence>
<dbReference type="Pfam" id="PF06429">
    <property type="entry name" value="Flg_bbr_C"/>
    <property type="match status" value="1"/>
</dbReference>
<dbReference type="InterPro" id="IPR010930">
    <property type="entry name" value="Flg_bb/hook_C_dom"/>
</dbReference>
<keyword evidence="6 7" id="KW-0975">Bacterial flagellum</keyword>
<keyword evidence="5 7" id="KW-0964">Secreted</keyword>
<evidence type="ECO:0000256" key="2">
    <source>
        <dbReference type="ARBA" id="ARBA00004613"/>
    </source>
</evidence>
<dbReference type="NCBIfam" id="TIGR02492">
    <property type="entry name" value="flgK_ends"/>
    <property type="match status" value="1"/>
</dbReference>
<dbReference type="GO" id="GO:0005576">
    <property type="term" value="C:extracellular region"/>
    <property type="evidence" value="ECO:0007669"/>
    <property type="project" value="UniProtKB-SubCell"/>
</dbReference>
<dbReference type="EMBL" id="CP035108">
    <property type="protein sequence ID" value="QAR32246.1"/>
    <property type="molecule type" value="Genomic_DNA"/>
</dbReference>
<evidence type="ECO:0000313" key="11">
    <source>
        <dbReference type="EMBL" id="QAR32246.1"/>
    </source>
</evidence>
<dbReference type="InterPro" id="IPR001444">
    <property type="entry name" value="Flag_bb_rod_N"/>
</dbReference>
<evidence type="ECO:0000256" key="5">
    <source>
        <dbReference type="ARBA" id="ARBA00022525"/>
    </source>
</evidence>
<evidence type="ECO:0000256" key="1">
    <source>
        <dbReference type="ARBA" id="ARBA00004365"/>
    </source>
</evidence>
<name>A0A3R5XVN1_9BACT</name>
<evidence type="ECO:0000256" key="3">
    <source>
        <dbReference type="ARBA" id="ARBA00009677"/>
    </source>
</evidence>
<feature type="domain" description="Flagellar basal body rod protein N-terminal" evidence="8">
    <location>
        <begin position="9"/>
        <end position="37"/>
    </location>
</feature>
<dbReference type="AlphaFoldDB" id="A0A3R5XVN1"/>
<dbReference type="InterPro" id="IPR002371">
    <property type="entry name" value="FlgK"/>
</dbReference>
<dbReference type="GO" id="GO:0005198">
    <property type="term" value="F:structural molecule activity"/>
    <property type="evidence" value="ECO:0007669"/>
    <property type="project" value="UniProtKB-UniRule"/>
</dbReference>
<keyword evidence="11" id="KW-0282">Flagellum</keyword>
<dbReference type="PRINTS" id="PR01005">
    <property type="entry name" value="FLGHOOKAP1"/>
</dbReference>
<organism evidence="11 12">
    <name type="scientific">Geovibrio thiophilus</name>
    <dbReference type="NCBI Taxonomy" id="139438"/>
    <lineage>
        <taxon>Bacteria</taxon>
        <taxon>Pseudomonadati</taxon>
        <taxon>Deferribacterota</taxon>
        <taxon>Deferribacteres</taxon>
        <taxon>Deferribacterales</taxon>
        <taxon>Geovibrionaceae</taxon>
        <taxon>Geovibrio</taxon>
    </lineage>
</organism>
<dbReference type="PANTHER" id="PTHR30033:SF1">
    <property type="entry name" value="FLAGELLAR HOOK-ASSOCIATED PROTEIN 1"/>
    <property type="match status" value="1"/>
</dbReference>
<gene>
    <name evidence="7 11" type="primary">flgK</name>
    <name evidence="11" type="ORF">EP073_02190</name>
</gene>
<comment type="subcellular location">
    <subcellularLocation>
        <location evidence="1 7">Bacterial flagellum</location>
    </subcellularLocation>
    <subcellularLocation>
        <location evidence="2 7">Secreted</location>
    </subcellularLocation>
</comment>
<evidence type="ECO:0000259" key="10">
    <source>
        <dbReference type="Pfam" id="PF22638"/>
    </source>
</evidence>
<feature type="domain" description="Flagellar hook-associated protein FlgK helical" evidence="10">
    <location>
        <begin position="102"/>
        <end position="328"/>
    </location>
</feature>
<keyword evidence="11" id="KW-0966">Cell projection</keyword>
<evidence type="ECO:0000313" key="12">
    <source>
        <dbReference type="Proteomes" id="UP000287502"/>
    </source>
</evidence>
<dbReference type="Pfam" id="PF22638">
    <property type="entry name" value="FlgK_D1"/>
    <property type="match status" value="1"/>
</dbReference>
<dbReference type="Pfam" id="PF00460">
    <property type="entry name" value="Flg_bb_rod"/>
    <property type="match status" value="1"/>
</dbReference>
<evidence type="ECO:0000256" key="4">
    <source>
        <dbReference type="ARBA" id="ARBA00016244"/>
    </source>
</evidence>
<dbReference type="KEGG" id="gtl:EP073_02190"/>
<evidence type="ECO:0000256" key="6">
    <source>
        <dbReference type="ARBA" id="ARBA00023143"/>
    </source>
</evidence>
<dbReference type="Proteomes" id="UP000287502">
    <property type="component" value="Chromosome"/>
</dbReference>
<dbReference type="GO" id="GO:0009424">
    <property type="term" value="C:bacterial-type flagellum hook"/>
    <property type="evidence" value="ECO:0007669"/>
    <property type="project" value="UniProtKB-UniRule"/>
</dbReference>
<accession>A0A3R5XVN1</accession>
<keyword evidence="12" id="KW-1185">Reference proteome</keyword>
<evidence type="ECO:0000256" key="7">
    <source>
        <dbReference type="RuleBase" id="RU362065"/>
    </source>
</evidence>
<comment type="similarity">
    <text evidence="3 7">Belongs to the flagella basal body rod proteins family.</text>
</comment>
<dbReference type="OrthoDB" id="9802553at2"/>
<dbReference type="GO" id="GO:0044780">
    <property type="term" value="P:bacterial-type flagellum assembly"/>
    <property type="evidence" value="ECO:0007669"/>
    <property type="project" value="InterPro"/>
</dbReference>
<dbReference type="SUPFAM" id="SSF64518">
    <property type="entry name" value="Phase 1 flagellin"/>
    <property type="match status" value="1"/>
</dbReference>
<feature type="domain" description="Flagellar basal-body/hook protein C-terminal" evidence="9">
    <location>
        <begin position="539"/>
        <end position="578"/>
    </location>
</feature>
<dbReference type="RefSeq" id="WP_128465533.1">
    <property type="nucleotide sequence ID" value="NZ_CP035108.1"/>
</dbReference>